<accession>A0A699KK08</accession>
<comment type="caution">
    <text evidence="1">The sequence shown here is derived from an EMBL/GenBank/DDBJ whole genome shotgun (WGS) entry which is preliminary data.</text>
</comment>
<dbReference type="GO" id="GO:0003964">
    <property type="term" value="F:RNA-directed DNA polymerase activity"/>
    <property type="evidence" value="ECO:0007669"/>
    <property type="project" value="UniProtKB-KW"/>
</dbReference>
<dbReference type="AlphaFoldDB" id="A0A699KK08"/>
<sequence length="179" mass="20650">MSKDRGGLGVSSLYAINRGLLVKWVWRFVSQRDSLWARSIKAIHGSLFKSGFQVKKGHNLCWRNIIKDVESLSKQGIHVLNYLRIKLGDEVESLSKQGIHVLNYLRIKLGYGKSSKFWCDSWSDEGVLKDMFPRVYALESCKNITIADKVRQENPYQTFRRTPRGGVEQEQFQHVDCIS</sequence>
<reference evidence="1" key="1">
    <citation type="journal article" date="2019" name="Sci. Rep.">
        <title>Draft genome of Tanacetum cinerariifolium, the natural source of mosquito coil.</title>
        <authorList>
            <person name="Yamashiro T."/>
            <person name="Shiraishi A."/>
            <person name="Satake H."/>
            <person name="Nakayama K."/>
        </authorList>
    </citation>
    <scope>NUCLEOTIDE SEQUENCE</scope>
</reference>
<feature type="non-terminal residue" evidence="1">
    <location>
        <position position="179"/>
    </location>
</feature>
<gene>
    <name evidence="1" type="ORF">Tci_670696</name>
</gene>
<keyword evidence="1" id="KW-0548">Nucleotidyltransferase</keyword>
<keyword evidence="1" id="KW-0695">RNA-directed DNA polymerase</keyword>
<keyword evidence="1" id="KW-0808">Transferase</keyword>
<name>A0A699KK08_TANCI</name>
<protein>
    <submittedName>
        <fullName evidence="1">RNA-directed DNA polymerase, eukaryota, reverse transcriptase zinc-binding domain protein</fullName>
    </submittedName>
</protein>
<dbReference type="EMBL" id="BKCJ010528028">
    <property type="protein sequence ID" value="GFA98724.1"/>
    <property type="molecule type" value="Genomic_DNA"/>
</dbReference>
<organism evidence="1">
    <name type="scientific">Tanacetum cinerariifolium</name>
    <name type="common">Dalmatian daisy</name>
    <name type="synonym">Chrysanthemum cinerariifolium</name>
    <dbReference type="NCBI Taxonomy" id="118510"/>
    <lineage>
        <taxon>Eukaryota</taxon>
        <taxon>Viridiplantae</taxon>
        <taxon>Streptophyta</taxon>
        <taxon>Embryophyta</taxon>
        <taxon>Tracheophyta</taxon>
        <taxon>Spermatophyta</taxon>
        <taxon>Magnoliopsida</taxon>
        <taxon>eudicotyledons</taxon>
        <taxon>Gunneridae</taxon>
        <taxon>Pentapetalae</taxon>
        <taxon>asterids</taxon>
        <taxon>campanulids</taxon>
        <taxon>Asterales</taxon>
        <taxon>Asteraceae</taxon>
        <taxon>Asteroideae</taxon>
        <taxon>Anthemideae</taxon>
        <taxon>Anthemidinae</taxon>
        <taxon>Tanacetum</taxon>
    </lineage>
</organism>
<evidence type="ECO:0000313" key="1">
    <source>
        <dbReference type="EMBL" id="GFA98724.1"/>
    </source>
</evidence>
<proteinExistence type="predicted"/>